<dbReference type="Pfam" id="PF00196">
    <property type="entry name" value="GerE"/>
    <property type="match status" value="1"/>
</dbReference>
<dbReference type="PANTHER" id="PTHR16305">
    <property type="entry name" value="TESTICULAR SOLUBLE ADENYLYL CYCLASE"/>
    <property type="match status" value="1"/>
</dbReference>
<dbReference type="Gene3D" id="1.10.10.10">
    <property type="entry name" value="Winged helix-like DNA-binding domain superfamily/Winged helix DNA-binding domain"/>
    <property type="match status" value="1"/>
</dbReference>
<sequence>MRPSKRTDPRLPHQISATTPLIGRRNTIDTLSTALQRGSSLITIEGDAGVGKSRLLRETLSTLDGDPRRQLIATCPAVVEPFPLGAIVDGVRRQRPDVADLDLSPLGGALRPLYPEWTDVLPQAPEPLYDPRATRHRLYRALSELIERMGVDVLVVEDVHWADTATLEWLIMLATDEPAADHRLSIVVSYRPWEVPADSLLPRLTTRTAPGVSRSRIGLEPLNPGQIRELVSAVYQVEVSEQFAVFLHSVTDGIPLVVEEYLLLLEDRDDIRHDGDRWIRRALTELDVPPTVRESVLERVHRLTDGTRRLLESASVYAAPIDATTLARMAELPPETVRTGLAEALNSGLLRETSAGRFSFRHNLDAQAIGETMPISERRRLHEHAADALRADAHPPVARLAHHLREAGNIDLWCEYAETSADLALQSGDDRTAVETLLQVMTSTDHPIERSAQLARKLGDAAFFGMGSLGDLGEPVVQVLRRVLESPDITATDRGELRLLLGRMSWELGDRRAAFALWELAVSDLDQRPASALRAMANMALPLVPDWPVSRHLYWLERARGLLGEVEPDDLQAYQDMHMSALLLLGEADGWTAVQELPETASNADERLALSGNVVSVIWAVMAWGHMSYARRRLEIAARFIDPSEYSRLDLKVQAARARLDWHLGNWSGLHDRVSALIDNDDVDAISALHARQVRALLRLAVDGTAALTELSEAAAERARTGVTEPEGVAVHAALARLRLATGDWAGAFAIAEPVVTGIVDKGVWLWITDIAPAYVTALLGMGDVDRAETFVSAFGNALTGRDLPAPEAALATCRALLAQATNSSPAAEEFDSAASKWAVMSRSYDELLCLEGRATALLAGGDKSIALELLTRVQQRLQDLGARWDADRVARLARDHGAEVVRTWRGGRRGYGNRLSPRELEVVRLVVQGTSNREAAALLFLSPRTVEGHVKSAMRKLGVKSRTALAIAAVESGQVAPGRHPDLSRSLPGRYVPRESAD</sequence>
<comment type="caution">
    <text evidence="5">The sequence shown here is derived from an EMBL/GenBank/DDBJ whole genome shotgun (WGS) entry which is preliminary data.</text>
</comment>
<dbReference type="InterPro" id="IPR016032">
    <property type="entry name" value="Sig_transdc_resp-reg_C-effctor"/>
</dbReference>
<dbReference type="Proteomes" id="UP000317043">
    <property type="component" value="Unassembled WGS sequence"/>
</dbReference>
<evidence type="ECO:0000256" key="3">
    <source>
        <dbReference type="SAM" id="MobiDB-lite"/>
    </source>
</evidence>
<dbReference type="GO" id="GO:0005524">
    <property type="term" value="F:ATP binding"/>
    <property type="evidence" value="ECO:0007669"/>
    <property type="project" value="UniProtKB-KW"/>
</dbReference>
<evidence type="ECO:0000313" key="6">
    <source>
        <dbReference type="Proteomes" id="UP000317043"/>
    </source>
</evidence>
<keyword evidence="6" id="KW-1185">Reference proteome</keyword>
<dbReference type="EMBL" id="VFOW01000001">
    <property type="protein sequence ID" value="TQL75413.1"/>
    <property type="molecule type" value="Genomic_DNA"/>
</dbReference>
<dbReference type="OrthoDB" id="5476461at2"/>
<dbReference type="InterPro" id="IPR041664">
    <property type="entry name" value="AAA_16"/>
</dbReference>
<dbReference type="RefSeq" id="WP_142035247.1">
    <property type="nucleotide sequence ID" value="NZ_JBHTGS010000001.1"/>
</dbReference>
<dbReference type="InterPro" id="IPR027417">
    <property type="entry name" value="P-loop_NTPase"/>
</dbReference>
<accession>A0A543AS49</accession>
<evidence type="ECO:0000259" key="4">
    <source>
        <dbReference type="PROSITE" id="PS50043"/>
    </source>
</evidence>
<dbReference type="SUPFAM" id="SSF52540">
    <property type="entry name" value="P-loop containing nucleoside triphosphate hydrolases"/>
    <property type="match status" value="1"/>
</dbReference>
<dbReference type="PRINTS" id="PR00038">
    <property type="entry name" value="HTHLUXR"/>
</dbReference>
<dbReference type="GO" id="GO:0005737">
    <property type="term" value="C:cytoplasm"/>
    <property type="evidence" value="ECO:0007669"/>
    <property type="project" value="TreeGrafter"/>
</dbReference>
<dbReference type="GO" id="GO:0004016">
    <property type="term" value="F:adenylate cyclase activity"/>
    <property type="evidence" value="ECO:0007669"/>
    <property type="project" value="TreeGrafter"/>
</dbReference>
<reference evidence="5 6" key="1">
    <citation type="submission" date="2019-06" db="EMBL/GenBank/DDBJ databases">
        <title>Sequencing the genomes of 1000 actinobacteria strains.</title>
        <authorList>
            <person name="Klenk H.-P."/>
        </authorList>
    </citation>
    <scope>NUCLEOTIDE SEQUENCE [LARGE SCALE GENOMIC DNA]</scope>
    <source>
        <strain evidence="5 6">DSM 45928</strain>
    </source>
</reference>
<dbReference type="GO" id="GO:0006355">
    <property type="term" value="P:regulation of DNA-templated transcription"/>
    <property type="evidence" value="ECO:0007669"/>
    <property type="project" value="InterPro"/>
</dbReference>
<dbReference type="CDD" id="cd06170">
    <property type="entry name" value="LuxR_C_like"/>
    <property type="match status" value="1"/>
</dbReference>
<dbReference type="PANTHER" id="PTHR16305:SF35">
    <property type="entry name" value="TRANSCRIPTIONAL ACTIVATOR DOMAIN"/>
    <property type="match status" value="1"/>
</dbReference>
<proteinExistence type="predicted"/>
<keyword evidence="2" id="KW-0067">ATP-binding</keyword>
<dbReference type="Pfam" id="PF13191">
    <property type="entry name" value="AAA_16"/>
    <property type="match status" value="1"/>
</dbReference>
<dbReference type="InParanoid" id="A0A543AS49"/>
<protein>
    <submittedName>
        <fullName evidence="5">AAA ATPase-like protein</fullName>
    </submittedName>
</protein>
<dbReference type="PROSITE" id="PS50043">
    <property type="entry name" value="HTH_LUXR_2"/>
    <property type="match status" value="1"/>
</dbReference>
<dbReference type="SMART" id="SM00421">
    <property type="entry name" value="HTH_LUXR"/>
    <property type="match status" value="1"/>
</dbReference>
<feature type="region of interest" description="Disordered" evidence="3">
    <location>
        <begin position="977"/>
        <end position="999"/>
    </location>
</feature>
<dbReference type="SUPFAM" id="SSF46894">
    <property type="entry name" value="C-terminal effector domain of the bipartite response regulators"/>
    <property type="match status" value="1"/>
</dbReference>
<evidence type="ECO:0000313" key="5">
    <source>
        <dbReference type="EMBL" id="TQL75413.1"/>
    </source>
</evidence>
<dbReference type="InterPro" id="IPR000792">
    <property type="entry name" value="Tscrpt_reg_LuxR_C"/>
</dbReference>
<organism evidence="5 6">
    <name type="scientific">Stackebrandtia endophytica</name>
    <dbReference type="NCBI Taxonomy" id="1496996"/>
    <lineage>
        <taxon>Bacteria</taxon>
        <taxon>Bacillati</taxon>
        <taxon>Actinomycetota</taxon>
        <taxon>Actinomycetes</taxon>
        <taxon>Glycomycetales</taxon>
        <taxon>Glycomycetaceae</taxon>
        <taxon>Stackebrandtia</taxon>
    </lineage>
</organism>
<gene>
    <name evidence="5" type="ORF">FB566_0916</name>
</gene>
<dbReference type="AlphaFoldDB" id="A0A543AS49"/>
<keyword evidence="1" id="KW-0547">Nucleotide-binding</keyword>
<name>A0A543AS49_9ACTN</name>
<dbReference type="GO" id="GO:0003677">
    <property type="term" value="F:DNA binding"/>
    <property type="evidence" value="ECO:0007669"/>
    <property type="project" value="InterPro"/>
</dbReference>
<dbReference type="InterPro" id="IPR036388">
    <property type="entry name" value="WH-like_DNA-bd_sf"/>
</dbReference>
<evidence type="ECO:0000256" key="1">
    <source>
        <dbReference type="ARBA" id="ARBA00022741"/>
    </source>
</evidence>
<evidence type="ECO:0000256" key="2">
    <source>
        <dbReference type="ARBA" id="ARBA00022840"/>
    </source>
</evidence>
<feature type="domain" description="HTH luxR-type" evidence="4">
    <location>
        <begin position="909"/>
        <end position="974"/>
    </location>
</feature>